<name>A0ABM6F3Z9_9BURK</name>
<dbReference type="RefSeq" id="WP_071069260.1">
    <property type="nucleotide sequence ID" value="NZ_CP017754.1"/>
</dbReference>
<protein>
    <recommendedName>
        <fullName evidence="1">DUF4123 domain-containing protein</fullName>
    </recommendedName>
</protein>
<accession>A0ABM6F3Z9</accession>
<dbReference type="Proteomes" id="UP000177515">
    <property type="component" value="Chromosome 1"/>
</dbReference>
<keyword evidence="3" id="KW-1185">Reference proteome</keyword>
<gene>
    <name evidence="2" type="ORF">BKK80_10160</name>
</gene>
<dbReference type="EMBL" id="CP017754">
    <property type="protein sequence ID" value="AOZ06155.1"/>
    <property type="molecule type" value="Genomic_DNA"/>
</dbReference>
<feature type="domain" description="DUF4123" evidence="1">
    <location>
        <begin position="41"/>
        <end position="157"/>
    </location>
</feature>
<dbReference type="InterPro" id="IPR025391">
    <property type="entry name" value="DUF4123"/>
</dbReference>
<dbReference type="Pfam" id="PF13503">
    <property type="entry name" value="DUF4123"/>
    <property type="match status" value="1"/>
</dbReference>
<evidence type="ECO:0000313" key="2">
    <source>
        <dbReference type="EMBL" id="AOZ06155.1"/>
    </source>
</evidence>
<proteinExistence type="predicted"/>
<sequence>MNSSIHVDTDWRQPPLRETFRRALLADLQRWLAQTGPTPGYALVDAGQLHFTEVQLVSLLQEHALPFEPILRQTPEAELETVGPYLVELNGANPAALETITGLMAYGWVVSFLSSPLPTFKLHTHLRSCLNGVLEDGTSVQLRYYDPRILPVLLRSAPDSIRSPLIGPIETIAFWDRELHWHAIEGPNQATFQPEHASFTLPNALMQAFGQSGQADLALSWILADETRSEQLDSLAPHLQYQLAADLVSRARNYGLDSQSSIRLFCSIGLNACFTFDQAAPAMAQALASPLHAESRFLAAVDGIPDGDWHVLALLGGQQLKAMRKRFADDLTSRIAS</sequence>
<evidence type="ECO:0000259" key="1">
    <source>
        <dbReference type="Pfam" id="PF13503"/>
    </source>
</evidence>
<reference evidence="2 3" key="1">
    <citation type="submission" date="2016-10" db="EMBL/GenBank/DDBJ databases">
        <title>Complete genome sequences of three Cupriavidus strains isolated from various Malaysian environments.</title>
        <authorList>
            <person name="Abdullah A.A.-A."/>
            <person name="Shafie N.A.H."/>
            <person name="Lau N.S."/>
        </authorList>
    </citation>
    <scope>NUCLEOTIDE SEQUENCE [LARGE SCALE GENOMIC DNA]</scope>
    <source>
        <strain evidence="2 3">USMAA1020</strain>
    </source>
</reference>
<evidence type="ECO:0000313" key="3">
    <source>
        <dbReference type="Proteomes" id="UP000177515"/>
    </source>
</evidence>
<organism evidence="2 3">
    <name type="scientific">Cupriavidus malaysiensis</name>
    <dbReference type="NCBI Taxonomy" id="367825"/>
    <lineage>
        <taxon>Bacteria</taxon>
        <taxon>Pseudomonadati</taxon>
        <taxon>Pseudomonadota</taxon>
        <taxon>Betaproteobacteria</taxon>
        <taxon>Burkholderiales</taxon>
        <taxon>Burkholderiaceae</taxon>
        <taxon>Cupriavidus</taxon>
    </lineage>
</organism>